<sequence length="192" mass="21616">MPTSALAAREVELLKQQTRPNVVAFVASCVEEDSQILVLKLMKTDLFHYLHTKGQSTGDDFAWILYQVSAGLHHCYQQGIIHRNVKPGNILVRGRRFCSADFGMAVQLTAKRIHVRGIARTVPYMAPEILRHERYSTAVDVWSLGIVGIYIAIGASPFDYPTSHTKEGMRRIESLQEDYNGVEFSQLPTQIV</sequence>
<keyword evidence="3" id="KW-1185">Reference proteome</keyword>
<dbReference type="CDD" id="cd00180">
    <property type="entry name" value="PKc"/>
    <property type="match status" value="1"/>
</dbReference>
<dbReference type="AlphaFoldDB" id="A0AAW1UIL5"/>
<dbReference type="Gene3D" id="1.10.510.10">
    <property type="entry name" value="Transferase(Phosphotransferase) domain 1"/>
    <property type="match status" value="1"/>
</dbReference>
<dbReference type="InterPro" id="IPR000719">
    <property type="entry name" value="Prot_kinase_dom"/>
</dbReference>
<dbReference type="Proteomes" id="UP001431783">
    <property type="component" value="Unassembled WGS sequence"/>
</dbReference>
<evidence type="ECO:0000259" key="1">
    <source>
        <dbReference type="PROSITE" id="PS50011"/>
    </source>
</evidence>
<protein>
    <recommendedName>
        <fullName evidence="1">Protein kinase domain-containing protein</fullName>
    </recommendedName>
</protein>
<dbReference type="SUPFAM" id="SSF56112">
    <property type="entry name" value="Protein kinase-like (PK-like)"/>
    <property type="match status" value="1"/>
</dbReference>
<organism evidence="2 3">
    <name type="scientific">Henosepilachna vigintioctopunctata</name>
    <dbReference type="NCBI Taxonomy" id="420089"/>
    <lineage>
        <taxon>Eukaryota</taxon>
        <taxon>Metazoa</taxon>
        <taxon>Ecdysozoa</taxon>
        <taxon>Arthropoda</taxon>
        <taxon>Hexapoda</taxon>
        <taxon>Insecta</taxon>
        <taxon>Pterygota</taxon>
        <taxon>Neoptera</taxon>
        <taxon>Endopterygota</taxon>
        <taxon>Coleoptera</taxon>
        <taxon>Polyphaga</taxon>
        <taxon>Cucujiformia</taxon>
        <taxon>Coccinelloidea</taxon>
        <taxon>Coccinellidae</taxon>
        <taxon>Epilachninae</taxon>
        <taxon>Epilachnini</taxon>
        <taxon>Henosepilachna</taxon>
    </lineage>
</organism>
<evidence type="ECO:0000313" key="3">
    <source>
        <dbReference type="Proteomes" id="UP001431783"/>
    </source>
</evidence>
<gene>
    <name evidence="2" type="ORF">WA026_023628</name>
</gene>
<dbReference type="Pfam" id="PF00069">
    <property type="entry name" value="Pkinase"/>
    <property type="match status" value="1"/>
</dbReference>
<dbReference type="InterPro" id="IPR011009">
    <property type="entry name" value="Kinase-like_dom_sf"/>
</dbReference>
<comment type="caution">
    <text evidence="2">The sequence shown here is derived from an EMBL/GenBank/DDBJ whole genome shotgun (WGS) entry which is preliminary data.</text>
</comment>
<accession>A0AAW1UIL5</accession>
<proteinExistence type="predicted"/>
<reference evidence="2 3" key="1">
    <citation type="submission" date="2023-03" db="EMBL/GenBank/DDBJ databases">
        <title>Genome insight into feeding habits of ladybird beetles.</title>
        <authorList>
            <person name="Li H.-S."/>
            <person name="Huang Y.-H."/>
            <person name="Pang H."/>
        </authorList>
    </citation>
    <scope>NUCLEOTIDE SEQUENCE [LARGE SCALE GENOMIC DNA]</scope>
    <source>
        <strain evidence="2">SYSU_2023b</strain>
        <tissue evidence="2">Whole body</tissue>
    </source>
</reference>
<dbReference type="PROSITE" id="PS50011">
    <property type="entry name" value="PROTEIN_KINASE_DOM"/>
    <property type="match status" value="1"/>
</dbReference>
<dbReference type="GO" id="GO:0005524">
    <property type="term" value="F:ATP binding"/>
    <property type="evidence" value="ECO:0007669"/>
    <property type="project" value="InterPro"/>
</dbReference>
<evidence type="ECO:0000313" key="2">
    <source>
        <dbReference type="EMBL" id="KAK9882874.1"/>
    </source>
</evidence>
<dbReference type="EMBL" id="JARQZJ010000086">
    <property type="protein sequence ID" value="KAK9882874.1"/>
    <property type="molecule type" value="Genomic_DNA"/>
</dbReference>
<dbReference type="PANTHER" id="PTHR24347">
    <property type="entry name" value="SERINE/THREONINE-PROTEIN KINASE"/>
    <property type="match status" value="1"/>
</dbReference>
<dbReference type="GO" id="GO:0004672">
    <property type="term" value="F:protein kinase activity"/>
    <property type="evidence" value="ECO:0007669"/>
    <property type="project" value="InterPro"/>
</dbReference>
<name>A0AAW1UIL5_9CUCU</name>
<feature type="domain" description="Protein kinase" evidence="1">
    <location>
        <begin position="1"/>
        <end position="192"/>
    </location>
</feature>